<organism evidence="2 3">
    <name type="scientific">Kordiimonas sediminis</name>
    <dbReference type="NCBI Taxonomy" id="1735581"/>
    <lineage>
        <taxon>Bacteria</taxon>
        <taxon>Pseudomonadati</taxon>
        <taxon>Pseudomonadota</taxon>
        <taxon>Alphaproteobacteria</taxon>
        <taxon>Kordiimonadales</taxon>
        <taxon>Kordiimonadaceae</taxon>
        <taxon>Kordiimonas</taxon>
    </lineage>
</organism>
<dbReference type="Proteomes" id="UP000630923">
    <property type="component" value="Unassembled WGS sequence"/>
</dbReference>
<feature type="transmembrane region" description="Helical" evidence="1">
    <location>
        <begin position="27"/>
        <end position="46"/>
    </location>
</feature>
<keyword evidence="1" id="KW-1133">Transmembrane helix</keyword>
<dbReference type="InterPro" id="IPR007436">
    <property type="entry name" value="DUF485"/>
</dbReference>
<dbReference type="EMBL" id="BNCI01000001">
    <property type="protein sequence ID" value="GHF18016.1"/>
    <property type="molecule type" value="Genomic_DNA"/>
</dbReference>
<evidence type="ECO:0000313" key="2">
    <source>
        <dbReference type="EMBL" id="GHF18016.1"/>
    </source>
</evidence>
<reference evidence="2" key="2">
    <citation type="submission" date="2020-09" db="EMBL/GenBank/DDBJ databases">
        <authorList>
            <person name="Sun Q."/>
            <person name="Kim S."/>
        </authorList>
    </citation>
    <scope>NUCLEOTIDE SEQUENCE</scope>
    <source>
        <strain evidence="2">KCTC 42590</strain>
    </source>
</reference>
<name>A0A919APK2_9PROT</name>
<dbReference type="Pfam" id="PF04341">
    <property type="entry name" value="DUF485"/>
    <property type="match status" value="1"/>
</dbReference>
<reference evidence="2" key="1">
    <citation type="journal article" date="2014" name="Int. J. Syst. Evol. Microbiol.">
        <title>Complete genome sequence of Corynebacterium casei LMG S-19264T (=DSM 44701T), isolated from a smear-ripened cheese.</title>
        <authorList>
            <consortium name="US DOE Joint Genome Institute (JGI-PGF)"/>
            <person name="Walter F."/>
            <person name="Albersmeier A."/>
            <person name="Kalinowski J."/>
            <person name="Ruckert C."/>
        </authorList>
    </citation>
    <scope>NUCLEOTIDE SEQUENCE</scope>
    <source>
        <strain evidence="2">KCTC 42590</strain>
    </source>
</reference>
<gene>
    <name evidence="2" type="ORF">GCM10017044_10650</name>
</gene>
<evidence type="ECO:0000256" key="1">
    <source>
        <dbReference type="SAM" id="Phobius"/>
    </source>
</evidence>
<evidence type="ECO:0008006" key="4">
    <source>
        <dbReference type="Google" id="ProtNLM"/>
    </source>
</evidence>
<feature type="transmembrane region" description="Helical" evidence="1">
    <location>
        <begin position="61"/>
        <end position="84"/>
    </location>
</feature>
<dbReference type="AlphaFoldDB" id="A0A919APK2"/>
<keyword evidence="1" id="KW-0472">Membrane</keyword>
<comment type="caution">
    <text evidence="2">The sequence shown here is derived from an EMBL/GenBank/DDBJ whole genome shotgun (WGS) entry which is preliminary data.</text>
</comment>
<keyword evidence="1" id="KW-0812">Transmembrane</keyword>
<sequence>MSHETLTPNETMLQEKLAPIVKRRLRVSGYLTAFLLGLYAFFAYLLSTGEEVAGVPVSGELNLVVMTAIFAIVSGVVVSGYYSWWTKKNLDPVMEEIRELVTNE</sequence>
<dbReference type="RefSeq" id="WP_191250557.1">
    <property type="nucleotide sequence ID" value="NZ_BNCI01000001.1"/>
</dbReference>
<evidence type="ECO:0000313" key="3">
    <source>
        <dbReference type="Proteomes" id="UP000630923"/>
    </source>
</evidence>
<keyword evidence="3" id="KW-1185">Reference proteome</keyword>
<protein>
    <recommendedName>
        <fullName evidence="4">DUF485 domain-containing protein</fullName>
    </recommendedName>
</protein>
<proteinExistence type="predicted"/>
<accession>A0A919APK2</accession>